<reference evidence="12" key="1">
    <citation type="submission" date="2018-12" db="EMBL/GenBank/DDBJ databases">
        <authorList>
            <person name="Yazar S."/>
        </authorList>
    </citation>
    <scope>NUCLEOTIDE SEQUENCE [LARGE SCALE GENOMIC DNA]</scope>
</reference>
<reference evidence="11" key="3">
    <citation type="submission" date="2025-09" db="UniProtKB">
        <authorList>
            <consortium name="Ensembl"/>
        </authorList>
    </citation>
    <scope>IDENTIFICATION</scope>
</reference>
<feature type="chain" id="PRO_5021475860" description="NF-kappa-B inhibitor-like protein 1" evidence="10">
    <location>
        <begin position="25"/>
        <end position="383"/>
    </location>
</feature>
<dbReference type="GO" id="GO:0032720">
    <property type="term" value="P:negative regulation of tumor necrosis factor production"/>
    <property type="evidence" value="ECO:0007669"/>
    <property type="project" value="Ensembl"/>
</dbReference>
<protein>
    <recommendedName>
        <fullName evidence="2">NF-kappa-B inhibitor-like protein 1</fullName>
    </recommendedName>
    <alternativeName>
        <fullName evidence="7">Inhibitor of kappa B-like protein</fullName>
    </alternativeName>
    <alternativeName>
        <fullName evidence="8">Nuclear factor of kappa light polypeptide gene enhancer in B-cells inhibitor-like 1</fullName>
    </alternativeName>
</protein>
<keyword evidence="5" id="KW-0040">ANK repeat</keyword>
<dbReference type="RefSeq" id="XP_027732273.1">
    <property type="nucleotide sequence ID" value="XM_027876472.1"/>
</dbReference>
<evidence type="ECO:0000256" key="2">
    <source>
        <dbReference type="ARBA" id="ARBA00014259"/>
    </source>
</evidence>
<dbReference type="GO" id="GO:0005654">
    <property type="term" value="C:nucleoplasm"/>
    <property type="evidence" value="ECO:0007669"/>
    <property type="project" value="Ensembl"/>
</dbReference>
<evidence type="ECO:0000256" key="10">
    <source>
        <dbReference type="SAM" id="SignalP"/>
    </source>
</evidence>
<dbReference type="OrthoDB" id="412109at2759"/>
<dbReference type="CTD" id="4795"/>
<reference evidence="11" key="2">
    <citation type="submission" date="2025-08" db="UniProtKB">
        <authorList>
            <consortium name="Ensembl"/>
        </authorList>
    </citation>
    <scope>IDENTIFICATION</scope>
</reference>
<dbReference type="GO" id="GO:0071222">
    <property type="term" value="P:cellular response to lipopolysaccharide"/>
    <property type="evidence" value="ECO:0007669"/>
    <property type="project" value="Ensembl"/>
</dbReference>
<dbReference type="GeneID" id="114053428"/>
<feature type="signal peptide" evidence="10">
    <location>
        <begin position="1"/>
        <end position="24"/>
    </location>
</feature>
<keyword evidence="3" id="KW-0597">Phosphoprotein</keyword>
<dbReference type="PANTHER" id="PTHR15263">
    <property type="entry name" value="I-KAPPA-B-LIKE PROTEIN IKBL"/>
    <property type="match status" value="1"/>
</dbReference>
<dbReference type="GeneTree" id="ENSGT00390000013929"/>
<dbReference type="InterPro" id="IPR038753">
    <property type="entry name" value="NFKBIL1"/>
</dbReference>
<keyword evidence="4" id="KW-0677">Repeat</keyword>
<evidence type="ECO:0000313" key="12">
    <source>
        <dbReference type="Proteomes" id="UP000314987"/>
    </source>
</evidence>
<dbReference type="OMA" id="DEFCETF"/>
<accession>A0A4X2JZE3</accession>
<evidence type="ECO:0000256" key="6">
    <source>
        <dbReference type="ARBA" id="ARBA00023242"/>
    </source>
</evidence>
<dbReference type="GO" id="GO:0034122">
    <property type="term" value="P:negative regulation of toll-like receptor signaling pathway"/>
    <property type="evidence" value="ECO:0007669"/>
    <property type="project" value="Ensembl"/>
</dbReference>
<dbReference type="GO" id="GO:0140416">
    <property type="term" value="F:transcription regulator inhibitor activity"/>
    <property type="evidence" value="ECO:0007669"/>
    <property type="project" value="Ensembl"/>
</dbReference>
<comment type="subcellular location">
    <subcellularLocation>
        <location evidence="1">Nucleus</location>
    </subcellularLocation>
</comment>
<dbReference type="SUPFAM" id="SSF48403">
    <property type="entry name" value="Ankyrin repeat"/>
    <property type="match status" value="1"/>
</dbReference>
<keyword evidence="12" id="KW-1185">Reference proteome</keyword>
<dbReference type="PANTHER" id="PTHR15263:SF1">
    <property type="entry name" value="NF-KAPPA-B INHIBITOR-LIKE PROTEIN 1"/>
    <property type="match status" value="1"/>
</dbReference>
<evidence type="ECO:0000256" key="8">
    <source>
        <dbReference type="ARBA" id="ARBA00030802"/>
    </source>
</evidence>
<feature type="region of interest" description="Disordered" evidence="9">
    <location>
        <begin position="134"/>
        <end position="162"/>
    </location>
</feature>
<feature type="region of interest" description="Disordered" evidence="9">
    <location>
        <begin position="210"/>
        <end position="231"/>
    </location>
</feature>
<dbReference type="AlphaFoldDB" id="A0A4X2JZE3"/>
<evidence type="ECO:0000256" key="3">
    <source>
        <dbReference type="ARBA" id="ARBA00022553"/>
    </source>
</evidence>
<sequence length="383" mass="44106">MKGTAWSLCSVLVLLPHFLSFLSPEPIMGSSSHRRRRERRFRRYLSTGRLSKAQSLFKRHPRLDIDAGEPPLLHRACACHDASALRLLLRLGADPTHQDCHGNTALHAAAQQGPSAYKDFFLPLMTQCPTAMKMKNKQGKTPGELLGWESPPEPSVESEEEAYREREWRQKLQEELEDEWQEMLGRFEGDEDATLDTPEPESFSAWTERLAREHAQKQQQQQATKRARHPECMSASQCSWQQQEVERRLFRERAQAKEEELRESRARRTQEDRGHCGGHRNRTKPRGDFPKGGDRLWCFKDIPWPCPGGRDPEAMAAALVARGPPPTDQGALRKYLRAQQVQWHPDRFLQRFGCQIEAREREKILEIVTALSQALNRHAEGLK</sequence>
<evidence type="ECO:0000256" key="9">
    <source>
        <dbReference type="SAM" id="MobiDB-lite"/>
    </source>
</evidence>
<dbReference type="InterPro" id="IPR036770">
    <property type="entry name" value="Ankyrin_rpt-contain_sf"/>
</dbReference>
<evidence type="ECO:0000256" key="5">
    <source>
        <dbReference type="ARBA" id="ARBA00023043"/>
    </source>
</evidence>
<dbReference type="Proteomes" id="UP000314987">
    <property type="component" value="Unassembled WGS sequence"/>
</dbReference>
<evidence type="ECO:0000256" key="4">
    <source>
        <dbReference type="ARBA" id="ARBA00022737"/>
    </source>
</evidence>
<dbReference type="Gene3D" id="1.25.40.20">
    <property type="entry name" value="Ankyrin repeat-containing domain"/>
    <property type="match status" value="1"/>
</dbReference>
<name>A0A4X2JZE3_VOMUR</name>
<keyword evidence="6" id="KW-0539">Nucleus</keyword>
<evidence type="ECO:0000313" key="11">
    <source>
        <dbReference type="Ensembl" id="ENSVURP00010002437.1"/>
    </source>
</evidence>
<dbReference type="Ensembl" id="ENSVURT00010002773.1">
    <property type="protein sequence ID" value="ENSVURP00010002437.1"/>
    <property type="gene ID" value="ENSVURG00010002002.1"/>
</dbReference>
<gene>
    <name evidence="11" type="primary">NFKBIL1</name>
</gene>
<feature type="compositionally biased region" description="Basic and acidic residues" evidence="9">
    <location>
        <begin position="258"/>
        <end position="275"/>
    </location>
</feature>
<proteinExistence type="predicted"/>
<organism evidence="11 12">
    <name type="scientific">Vombatus ursinus</name>
    <name type="common">Common wombat</name>
    <dbReference type="NCBI Taxonomy" id="29139"/>
    <lineage>
        <taxon>Eukaryota</taxon>
        <taxon>Metazoa</taxon>
        <taxon>Chordata</taxon>
        <taxon>Craniata</taxon>
        <taxon>Vertebrata</taxon>
        <taxon>Euteleostomi</taxon>
        <taxon>Mammalia</taxon>
        <taxon>Metatheria</taxon>
        <taxon>Diprotodontia</taxon>
        <taxon>Vombatidae</taxon>
        <taxon>Vombatus</taxon>
    </lineage>
</organism>
<feature type="region of interest" description="Disordered" evidence="9">
    <location>
        <begin position="258"/>
        <end position="290"/>
    </location>
</feature>
<keyword evidence="10" id="KW-0732">Signal</keyword>
<evidence type="ECO:0000256" key="7">
    <source>
        <dbReference type="ARBA" id="ARBA00030621"/>
    </source>
</evidence>
<dbReference type="GO" id="GO:0043124">
    <property type="term" value="P:negative regulation of canonical NF-kappaB signal transduction"/>
    <property type="evidence" value="ECO:0007669"/>
    <property type="project" value="Ensembl"/>
</dbReference>
<dbReference type="GO" id="GO:0031665">
    <property type="term" value="P:negative regulation of lipopolysaccharide-mediated signaling pathway"/>
    <property type="evidence" value="ECO:0007669"/>
    <property type="project" value="Ensembl"/>
</dbReference>
<evidence type="ECO:0000256" key="1">
    <source>
        <dbReference type="ARBA" id="ARBA00004123"/>
    </source>
</evidence>